<dbReference type="InterPro" id="IPR011250">
    <property type="entry name" value="OMP/PagP_B-barrel"/>
</dbReference>
<feature type="signal peptide" evidence="2">
    <location>
        <begin position="1"/>
        <end position="22"/>
    </location>
</feature>
<feature type="domain" description="Outer membrane protein beta-barrel" evidence="3">
    <location>
        <begin position="10"/>
        <end position="163"/>
    </location>
</feature>
<evidence type="ECO:0000313" key="4">
    <source>
        <dbReference type="EMBL" id="GAO40997.1"/>
    </source>
</evidence>
<dbReference type="OrthoDB" id="838103at2"/>
<feature type="chain" id="PRO_5002429415" description="Outer membrane protein beta-barrel domain-containing protein" evidence="2">
    <location>
        <begin position="23"/>
        <end position="221"/>
    </location>
</feature>
<dbReference type="EMBL" id="BBWV01000001">
    <property type="protein sequence ID" value="GAO40997.1"/>
    <property type="molecule type" value="Genomic_DNA"/>
</dbReference>
<evidence type="ECO:0000256" key="1">
    <source>
        <dbReference type="ARBA" id="ARBA00022729"/>
    </source>
</evidence>
<accession>A0A0E9MTB3</accession>
<evidence type="ECO:0000256" key="2">
    <source>
        <dbReference type="SAM" id="SignalP"/>
    </source>
</evidence>
<proteinExistence type="predicted"/>
<organism evidence="4 5">
    <name type="scientific">Flavihumibacter petaseus NBRC 106054</name>
    <dbReference type="NCBI Taxonomy" id="1220578"/>
    <lineage>
        <taxon>Bacteria</taxon>
        <taxon>Pseudomonadati</taxon>
        <taxon>Bacteroidota</taxon>
        <taxon>Chitinophagia</taxon>
        <taxon>Chitinophagales</taxon>
        <taxon>Chitinophagaceae</taxon>
        <taxon>Flavihumibacter</taxon>
    </lineage>
</organism>
<evidence type="ECO:0000259" key="3">
    <source>
        <dbReference type="Pfam" id="PF13505"/>
    </source>
</evidence>
<keyword evidence="5" id="KW-1185">Reference proteome</keyword>
<keyword evidence="1 2" id="KW-0732">Signal</keyword>
<sequence length="221" mass="24137">MKKLLGFTCLFCLAALLQSAQAQKIRLNAYAGYVFDDNVDSYYSNTSYFNGTIQGSFQWGAGIEYRLHDAYGIELLYYRQDTKAPITYYDYNSLREKYSNVDVAVNYILIGGARNFARSERFEPYGGFMLGVGIIDAENPDTDFKGSATKFAWGLRLGTNIWTSGAIGLKLQAQLLSCTQAAGGGIYFGTGGVGTGVSTYSSMLQFGLGGGLTFRLQGAKK</sequence>
<protein>
    <recommendedName>
        <fullName evidence="3">Outer membrane protein beta-barrel domain-containing protein</fullName>
    </recommendedName>
</protein>
<dbReference type="AlphaFoldDB" id="A0A0E9MTB3"/>
<dbReference type="InterPro" id="IPR027385">
    <property type="entry name" value="Beta-barrel_OMP"/>
</dbReference>
<gene>
    <name evidence="4" type="ORF">FPE01S_01_00080</name>
</gene>
<reference evidence="4 5" key="1">
    <citation type="submission" date="2015-04" db="EMBL/GenBank/DDBJ databases">
        <title>Whole genome shotgun sequence of Flavihumibacter petaseus NBRC 106054.</title>
        <authorList>
            <person name="Miyazawa S."/>
            <person name="Hosoyama A."/>
            <person name="Hashimoto M."/>
            <person name="Noguchi M."/>
            <person name="Tsuchikane K."/>
            <person name="Ohji S."/>
            <person name="Yamazoe A."/>
            <person name="Ichikawa N."/>
            <person name="Kimura A."/>
            <person name="Fujita N."/>
        </authorList>
    </citation>
    <scope>NUCLEOTIDE SEQUENCE [LARGE SCALE GENOMIC DNA]</scope>
    <source>
        <strain evidence="4 5">NBRC 106054</strain>
    </source>
</reference>
<dbReference type="SUPFAM" id="SSF56925">
    <property type="entry name" value="OMPA-like"/>
    <property type="match status" value="1"/>
</dbReference>
<name>A0A0E9MTB3_9BACT</name>
<evidence type="ECO:0000313" key="5">
    <source>
        <dbReference type="Proteomes" id="UP000033121"/>
    </source>
</evidence>
<dbReference type="Gene3D" id="2.40.160.20">
    <property type="match status" value="1"/>
</dbReference>
<dbReference type="Proteomes" id="UP000033121">
    <property type="component" value="Unassembled WGS sequence"/>
</dbReference>
<dbReference type="RefSeq" id="WP_046366940.1">
    <property type="nucleotide sequence ID" value="NZ_BBWV01000001.1"/>
</dbReference>
<comment type="caution">
    <text evidence="4">The sequence shown here is derived from an EMBL/GenBank/DDBJ whole genome shotgun (WGS) entry which is preliminary data.</text>
</comment>
<dbReference type="Pfam" id="PF13505">
    <property type="entry name" value="OMP_b-brl"/>
    <property type="match status" value="1"/>
</dbReference>